<dbReference type="InterPro" id="IPR014746">
    <property type="entry name" value="Gln_synth/guanido_kin_cat_dom"/>
</dbReference>
<organism evidence="9 12">
    <name type="scientific">Clostridium pasteurianum DSM 525 = ATCC 6013</name>
    <dbReference type="NCBI Taxonomy" id="1262449"/>
    <lineage>
        <taxon>Bacteria</taxon>
        <taxon>Bacillati</taxon>
        <taxon>Bacillota</taxon>
        <taxon>Clostridia</taxon>
        <taxon>Eubacteriales</taxon>
        <taxon>Clostridiaceae</taxon>
        <taxon>Clostridium</taxon>
    </lineage>
</organism>
<dbReference type="GO" id="GO:0046314">
    <property type="term" value="P:phosphocreatine biosynthetic process"/>
    <property type="evidence" value="ECO:0007669"/>
    <property type="project" value="InterPro"/>
</dbReference>
<dbReference type="GO" id="GO:1990424">
    <property type="term" value="F:protein arginine kinase activity"/>
    <property type="evidence" value="ECO:0007669"/>
    <property type="project" value="UniProtKB-EC"/>
</dbReference>
<feature type="binding site" evidence="5 6">
    <location>
        <begin position="17"/>
        <end position="21"/>
    </location>
    <ligand>
        <name>ATP</name>
        <dbReference type="ChEBI" id="CHEBI:30616"/>
    </ligand>
</feature>
<evidence type="ECO:0000313" key="12">
    <source>
        <dbReference type="Proteomes" id="UP000030905"/>
    </source>
</evidence>
<dbReference type="eggNOG" id="COG3869">
    <property type="taxonomic scope" value="Bacteria"/>
</dbReference>
<dbReference type="KEGG" id="cpae:CPAST_c37060"/>
<dbReference type="EC" id="2.7.14.1" evidence="5"/>
<dbReference type="Proteomes" id="UP000028042">
    <property type="component" value="Unassembled WGS sequence"/>
</dbReference>
<comment type="function">
    <text evidence="5">Catalyzes the specific phosphorylation of arginine residues in proteins.</text>
</comment>
<dbReference type="GeneID" id="93075800"/>
<dbReference type="NCBIfam" id="NF002194">
    <property type="entry name" value="PRK01059.1-4"/>
    <property type="match status" value="1"/>
</dbReference>
<proteinExistence type="inferred from homology"/>
<dbReference type="PROSITE" id="PS00112">
    <property type="entry name" value="PHOSPHAGEN_KINASE"/>
    <property type="match status" value="1"/>
</dbReference>
<protein>
    <recommendedName>
        <fullName evidence="5">Protein-arginine kinase</fullName>
        <ecNumber evidence="5">2.7.14.1</ecNumber>
    </recommendedName>
</protein>
<evidence type="ECO:0000256" key="3">
    <source>
        <dbReference type="ARBA" id="ARBA00022777"/>
    </source>
</evidence>
<dbReference type="AlphaFoldDB" id="A0A0H3JBH9"/>
<sequence>MQNWLKCDDSPDNLVISSRIRLARNIKNEPFPDSLDANKAREIVNHVEDAFFTSSHINNEFKSIHLWDYDKIYNKSFIEKHLVSNKLIDNKDKSAFIVDSNETVSIMINEEDHIRLQCISSGFNLEEILNYSNKFDDLLEEKIEYAFDEKLGYLTACPTNVGTGLRASVMIHLPVLTMNNQINGVLNALTQVGMTIRGLYGEGSGAYGNLYQISNQTTLGISEEDILSNLKAVVNQLINQEKLSREQALNKYNYELEDKIFRSLGILKSARIMDSKECLKLLSDVRMGVEMGIIKEINKNLLNDLLVNTQSATLSIIYENKLNEKDLNIKRADYIRKKLN</sequence>
<dbReference type="PANTHER" id="PTHR11547:SF38">
    <property type="entry name" value="ARGININE KINASE 1-RELATED"/>
    <property type="match status" value="1"/>
</dbReference>
<keyword evidence="12" id="KW-1185">Reference proteome</keyword>
<evidence type="ECO:0000256" key="2">
    <source>
        <dbReference type="ARBA" id="ARBA00022741"/>
    </source>
</evidence>
<dbReference type="Gene3D" id="3.30.590.10">
    <property type="entry name" value="Glutamine synthetase/guanido kinase, catalytic domain"/>
    <property type="match status" value="1"/>
</dbReference>
<dbReference type="PANTHER" id="PTHR11547">
    <property type="entry name" value="ARGININE OR CREATINE KINASE"/>
    <property type="match status" value="1"/>
</dbReference>
<feature type="binding site" evidence="5 6">
    <location>
        <begin position="197"/>
        <end position="202"/>
    </location>
    <ligand>
        <name>ATP</name>
        <dbReference type="ChEBI" id="CHEBI:30616"/>
    </ligand>
</feature>
<dbReference type="CDD" id="cd07930">
    <property type="entry name" value="bacterial_phosphagen_kinase"/>
    <property type="match status" value="1"/>
</dbReference>
<dbReference type="GO" id="GO:0005615">
    <property type="term" value="C:extracellular space"/>
    <property type="evidence" value="ECO:0007669"/>
    <property type="project" value="TreeGrafter"/>
</dbReference>
<dbReference type="HAMAP" id="MF_00602">
    <property type="entry name" value="Prot_Arg_kinase"/>
    <property type="match status" value="1"/>
</dbReference>
<feature type="binding site" evidence="5 6">
    <location>
        <begin position="166"/>
        <end position="170"/>
    </location>
    <ligand>
        <name>ATP</name>
        <dbReference type="ChEBI" id="CHEBI:30616"/>
    </ligand>
</feature>
<evidence type="ECO:0000313" key="10">
    <source>
        <dbReference type="EMBL" id="KRU14227.1"/>
    </source>
</evidence>
<dbReference type="PATRIC" id="fig|1262449.3.peg.3854"/>
<dbReference type="PROSITE" id="PS51510">
    <property type="entry name" value="PHOSPHAGEN_KINASE_C"/>
    <property type="match status" value="1"/>
</dbReference>
<comment type="similarity">
    <text evidence="5 6 7">Belongs to the ATP:guanido phosphotransferase family.</text>
</comment>
<dbReference type="EMBL" id="JPGY02000001">
    <property type="protein sequence ID" value="KRU14227.1"/>
    <property type="molecule type" value="Genomic_DNA"/>
</dbReference>
<keyword evidence="2 5" id="KW-0547">Nucleotide-binding</keyword>
<evidence type="ECO:0000259" key="8">
    <source>
        <dbReference type="PROSITE" id="PS51510"/>
    </source>
</evidence>
<dbReference type="InterPro" id="IPR022415">
    <property type="entry name" value="ATP-guanido_PTrfase_AS"/>
</dbReference>
<dbReference type="KEGG" id="cpat:CLPA_c37060"/>
<evidence type="ECO:0000256" key="7">
    <source>
        <dbReference type="RuleBase" id="RU000505"/>
    </source>
</evidence>
<reference evidence="9 12" key="1">
    <citation type="journal article" date="2015" name="Genome Announc.">
        <title>Complete Genome Sequence of the Nitrogen-Fixing and Solvent-Producing Clostridium pasteurianum DSM 525.</title>
        <authorList>
            <person name="Poehlein A."/>
            <person name="Grosse-Honebrink A."/>
            <person name="Zhang Y."/>
            <person name="Minton N.P."/>
            <person name="Daniel R."/>
        </authorList>
    </citation>
    <scope>NUCLEOTIDE SEQUENCE [LARGE SCALE GENOMIC DNA]</scope>
    <source>
        <strain evidence="9">DSM 525</strain>
        <strain evidence="12">DSM 525 / ATCC 6013</strain>
    </source>
</reference>
<gene>
    <name evidence="5" type="primary">mcsB</name>
    <name evidence="9" type="ORF">CLPA_c37060</name>
    <name evidence="10" type="ORF">CP6013_03485</name>
</gene>
<reference evidence="10 11" key="3">
    <citation type="journal article" name="Genome Announc.">
        <title>Improved Draft Genome Sequence of Clostridium pasteurianum Strain ATCC 6013 (DSM 525) Using a Hybrid Next-Generation Sequencing Approach.</title>
        <authorList>
            <person name="Pyne M.E."/>
            <person name="Utturkar S."/>
            <person name="Brown S.D."/>
            <person name="Moo-Young M."/>
            <person name="Chung D.A."/>
            <person name="Chou C.P."/>
        </authorList>
    </citation>
    <scope>NUCLEOTIDE SEQUENCE [LARGE SCALE GENOMIC DNA]</scope>
    <source>
        <strain evidence="10 11">ATCC 6013</strain>
    </source>
</reference>
<evidence type="ECO:0000256" key="1">
    <source>
        <dbReference type="ARBA" id="ARBA00022679"/>
    </source>
</evidence>
<dbReference type="InterPro" id="IPR023660">
    <property type="entry name" value="Arg_Kinase"/>
</dbReference>
<keyword evidence="4 5" id="KW-0067">ATP-binding</keyword>
<evidence type="ECO:0000256" key="4">
    <source>
        <dbReference type="ARBA" id="ARBA00022840"/>
    </source>
</evidence>
<feature type="binding site" evidence="5 6">
    <location>
        <position position="81"/>
    </location>
    <ligand>
        <name>ATP</name>
        <dbReference type="ChEBI" id="CHEBI:30616"/>
    </ligand>
</feature>
<feature type="domain" description="Phosphagen kinase C-terminal" evidence="8">
    <location>
        <begin position="14"/>
        <end position="244"/>
    </location>
</feature>
<accession>A0A0H3JBH9</accession>
<dbReference type="SUPFAM" id="SSF55931">
    <property type="entry name" value="Glutamine synthetase/guanido kinase"/>
    <property type="match status" value="1"/>
</dbReference>
<comment type="caution">
    <text evidence="5">Lacks conserved residue(s) required for the propagation of feature annotation.</text>
</comment>
<dbReference type="InterPro" id="IPR000749">
    <property type="entry name" value="ATP-guanido_PTrfase"/>
</dbReference>
<evidence type="ECO:0000256" key="5">
    <source>
        <dbReference type="HAMAP-Rule" id="MF_00602"/>
    </source>
</evidence>
<evidence type="ECO:0000313" key="9">
    <source>
        <dbReference type="EMBL" id="AJA53748.1"/>
    </source>
</evidence>
<reference evidence="10" key="2">
    <citation type="submission" date="2015-10" db="EMBL/GenBank/DDBJ databases">
        <title>Improved Draft Genome Sequence of Clostridium pasteurianum Strain ATCC 6013 (DSM 525) Using a Hybrid Next-Generation Sequencing Approach.</title>
        <authorList>
            <person name="Pyne M.E."/>
            <person name="Utturkar S.M."/>
            <person name="Brown S.D."/>
            <person name="Moo-Young M."/>
            <person name="Chung D.A."/>
            <person name="Chou P.C."/>
        </authorList>
    </citation>
    <scope>NUCLEOTIDE SEQUENCE</scope>
    <source>
        <strain evidence="10">ATCC 6013</strain>
    </source>
</reference>
<name>A0A0H3JBH9_CLOPA</name>
<dbReference type="RefSeq" id="WP_003447948.1">
    <property type="nucleotide sequence ID" value="NZ_ANZB01000019.1"/>
</dbReference>
<evidence type="ECO:0000256" key="6">
    <source>
        <dbReference type="PROSITE-ProRule" id="PRU00843"/>
    </source>
</evidence>
<dbReference type="GO" id="GO:0005524">
    <property type="term" value="F:ATP binding"/>
    <property type="evidence" value="ECO:0007669"/>
    <property type="project" value="UniProtKB-UniRule"/>
</dbReference>
<comment type="catalytic activity">
    <reaction evidence="5">
        <text>L-arginyl-[protein] + ATP = N(omega)-phospho-L-arginyl-[protein] + ADP + H(+)</text>
        <dbReference type="Rhea" id="RHEA:43384"/>
        <dbReference type="Rhea" id="RHEA-COMP:10532"/>
        <dbReference type="Rhea" id="RHEA-COMP:10533"/>
        <dbReference type="ChEBI" id="CHEBI:15378"/>
        <dbReference type="ChEBI" id="CHEBI:29965"/>
        <dbReference type="ChEBI" id="CHEBI:30616"/>
        <dbReference type="ChEBI" id="CHEBI:83226"/>
        <dbReference type="ChEBI" id="CHEBI:456216"/>
        <dbReference type="EC" id="2.7.14.1"/>
    </reaction>
</comment>
<feature type="binding site" evidence="5 6">
    <location>
        <position position="115"/>
    </location>
    <ligand>
        <name>ATP</name>
        <dbReference type="ChEBI" id="CHEBI:30616"/>
    </ligand>
</feature>
<dbReference type="Pfam" id="PF00217">
    <property type="entry name" value="ATP-gua_Ptrans"/>
    <property type="match status" value="1"/>
</dbReference>
<keyword evidence="1 5" id="KW-0808">Transferase</keyword>
<dbReference type="InterPro" id="IPR022414">
    <property type="entry name" value="ATP-guanido_PTrfase_cat"/>
</dbReference>
<dbReference type="Proteomes" id="UP000030905">
    <property type="component" value="Chromosome"/>
</dbReference>
<evidence type="ECO:0000313" key="11">
    <source>
        <dbReference type="Proteomes" id="UP000028042"/>
    </source>
</evidence>
<dbReference type="EMBL" id="CP009268">
    <property type="protein sequence ID" value="AJA53748.1"/>
    <property type="molecule type" value="Genomic_DNA"/>
</dbReference>
<dbReference type="GO" id="GO:0004111">
    <property type="term" value="F:creatine kinase activity"/>
    <property type="evidence" value="ECO:0007669"/>
    <property type="project" value="InterPro"/>
</dbReference>
<keyword evidence="3 5" id="KW-0418">Kinase</keyword>